<dbReference type="AlphaFoldDB" id="Q2IQM9"/>
<dbReference type="PANTHER" id="PTHR11731:SF193">
    <property type="entry name" value="DIPEPTIDYL PEPTIDASE 9"/>
    <property type="match status" value="1"/>
</dbReference>
<dbReference type="eggNOG" id="COG1506">
    <property type="taxonomic scope" value="Bacteria"/>
</dbReference>
<dbReference type="GO" id="GO:0008239">
    <property type="term" value="F:dipeptidyl-peptidase activity"/>
    <property type="evidence" value="ECO:0007669"/>
    <property type="project" value="TreeGrafter"/>
</dbReference>
<dbReference type="MEROPS" id="S09.073"/>
<dbReference type="KEGG" id="ade:Adeh_1335"/>
<dbReference type="Proteomes" id="UP000001935">
    <property type="component" value="Chromosome"/>
</dbReference>
<gene>
    <name evidence="4" type="ordered locus">Adeh_1335</name>
</gene>
<dbReference type="HOGENOM" id="CLU_006105_2_1_7"/>
<dbReference type="GO" id="GO:0006508">
    <property type="term" value="P:proteolysis"/>
    <property type="evidence" value="ECO:0007669"/>
    <property type="project" value="InterPro"/>
</dbReference>
<dbReference type="InterPro" id="IPR002469">
    <property type="entry name" value="Peptidase_S9B_N"/>
</dbReference>
<reference evidence="4 5" key="1">
    <citation type="submission" date="2006-01" db="EMBL/GenBank/DDBJ databases">
        <title>Complete sequence of Anaeromyxobacter dehalogenans 2CP-C.</title>
        <authorList>
            <consortium name="US DOE Joint Genome Institute"/>
            <person name="Copeland A."/>
            <person name="Lucas S."/>
            <person name="Lapidus A."/>
            <person name="Barry K."/>
            <person name="Detter J.C."/>
            <person name="Glavina T."/>
            <person name="Hammon N."/>
            <person name="Israni S."/>
            <person name="Pitluck S."/>
            <person name="Brettin T."/>
            <person name="Bruce D."/>
            <person name="Han C."/>
            <person name="Tapia R."/>
            <person name="Gilna P."/>
            <person name="Kiss H."/>
            <person name="Schmutz J."/>
            <person name="Larimer F."/>
            <person name="Land M."/>
            <person name="Kyrpides N."/>
            <person name="Anderson I."/>
            <person name="Sanford R.A."/>
            <person name="Ritalahti K.M."/>
            <person name="Thomas H.S."/>
            <person name="Kirby J.R."/>
            <person name="Zhulin I.B."/>
            <person name="Loeffler F.E."/>
            <person name="Richardson P."/>
        </authorList>
    </citation>
    <scope>NUCLEOTIDE SEQUENCE [LARGE SCALE GENOMIC DNA]</scope>
    <source>
        <strain evidence="4 5">2CP-C</strain>
    </source>
</reference>
<evidence type="ECO:0000313" key="5">
    <source>
        <dbReference type="Proteomes" id="UP000001935"/>
    </source>
</evidence>
<keyword evidence="1" id="KW-0732">Signal</keyword>
<feature type="signal peptide" evidence="1">
    <location>
        <begin position="1"/>
        <end position="25"/>
    </location>
</feature>
<dbReference type="InterPro" id="IPR029058">
    <property type="entry name" value="AB_hydrolase_fold"/>
</dbReference>
<dbReference type="GO" id="GO:0008236">
    <property type="term" value="F:serine-type peptidase activity"/>
    <property type="evidence" value="ECO:0007669"/>
    <property type="project" value="InterPro"/>
</dbReference>
<dbReference type="Gene3D" id="3.40.50.1820">
    <property type="entry name" value="alpha/beta hydrolase"/>
    <property type="match status" value="1"/>
</dbReference>
<dbReference type="Pfam" id="PF00930">
    <property type="entry name" value="DPPIV_N"/>
    <property type="match status" value="1"/>
</dbReference>
<evidence type="ECO:0000259" key="3">
    <source>
        <dbReference type="Pfam" id="PF00930"/>
    </source>
</evidence>
<dbReference type="InterPro" id="IPR001375">
    <property type="entry name" value="Peptidase_S9_cat"/>
</dbReference>
<dbReference type="SUPFAM" id="SSF53474">
    <property type="entry name" value="alpha/beta-Hydrolases"/>
    <property type="match status" value="1"/>
</dbReference>
<evidence type="ECO:0000259" key="2">
    <source>
        <dbReference type="Pfam" id="PF00326"/>
    </source>
</evidence>
<feature type="chain" id="PRO_5004210655" evidence="1">
    <location>
        <begin position="26"/>
        <end position="749"/>
    </location>
</feature>
<dbReference type="PANTHER" id="PTHR11731">
    <property type="entry name" value="PROTEASE FAMILY S9B,C DIPEPTIDYL-PEPTIDASE IV-RELATED"/>
    <property type="match status" value="1"/>
</dbReference>
<accession>Q2IQM9</accession>
<evidence type="ECO:0000256" key="1">
    <source>
        <dbReference type="SAM" id="SignalP"/>
    </source>
</evidence>
<feature type="domain" description="Peptidase S9 prolyl oligopeptidase catalytic" evidence="2">
    <location>
        <begin position="540"/>
        <end position="737"/>
    </location>
</feature>
<dbReference type="Pfam" id="PF00326">
    <property type="entry name" value="Peptidase_S9"/>
    <property type="match status" value="1"/>
</dbReference>
<dbReference type="ESTHER" id="anade-q2iqm9">
    <property type="family name" value="DPP4N_Peptidase_S9"/>
</dbReference>
<dbReference type="EMBL" id="CP000251">
    <property type="protein sequence ID" value="ABC81109.1"/>
    <property type="molecule type" value="Genomic_DNA"/>
</dbReference>
<dbReference type="Gene3D" id="2.140.10.30">
    <property type="entry name" value="Dipeptidylpeptidase IV, N-terminal domain"/>
    <property type="match status" value="1"/>
</dbReference>
<dbReference type="SUPFAM" id="SSF82171">
    <property type="entry name" value="DPP6 N-terminal domain-like"/>
    <property type="match status" value="1"/>
</dbReference>
<dbReference type="eggNOG" id="COG0823">
    <property type="taxonomic scope" value="Bacteria"/>
</dbReference>
<organism evidence="4 5">
    <name type="scientific">Anaeromyxobacter dehalogenans (strain 2CP-C)</name>
    <dbReference type="NCBI Taxonomy" id="290397"/>
    <lineage>
        <taxon>Bacteria</taxon>
        <taxon>Pseudomonadati</taxon>
        <taxon>Myxococcota</taxon>
        <taxon>Myxococcia</taxon>
        <taxon>Myxococcales</taxon>
        <taxon>Cystobacterineae</taxon>
        <taxon>Anaeromyxobacteraceae</taxon>
        <taxon>Anaeromyxobacter</taxon>
    </lineage>
</organism>
<protein>
    <submittedName>
        <fullName evidence="4">Peptidase S9, dipeptidylpeptidase</fullName>
    </submittedName>
</protein>
<evidence type="ECO:0000313" key="4">
    <source>
        <dbReference type="EMBL" id="ABC81109.1"/>
    </source>
</evidence>
<dbReference type="InterPro" id="IPR050278">
    <property type="entry name" value="Serine_Prot_S9B/DPPIV"/>
</dbReference>
<name>Q2IQM9_ANADE</name>
<sequence>MIQPAAMPALLCPLGLTAMVAAAVAAEPAPAPPPPSDPFLRQHAETRGFRAGRPTAVQLSPDGRAALFLRSGPRSRAQALLETDLATGVTRTLVEADGAGALSPEEAARLERQRITARGITHFVLSRDGARVVYGLGGRLWLLDRAAGRAAPLPGTEGALDPRFSPDGRALAYVKRGDLYVRAVPGGPERRLTRARGPDVTNGLAEFVAQEEMDRDEGYWWSPDGRRIAYAEVDESAVERRALCDPARPARPCEARAYPRAGTPNAKVRLKVVAAAGGRAVPAVEVRWDASRYPYLAAVRWAKGGPLALVVQDRLQQEEQVLAADPATGATRALLTERDDAWLNLWPGMPAFLPDGRFWWVTERGGAPEVELRAPDGARLELSVPRALGYAGFAGAEGGALVFLGVPDPTREELYRVRPGTPPERLALGEPGPATRKAVLAPGGGTLAVTWSTLRRLPVTAVFGADGARLAVLPSVAEEPAFVPTTELRQLGGAGGTWAAVLRPRALGAGARLPVVVDVYGGPVPAYYVPQVAHRPMLIEQWLADQGFLVAVFEGRGTPRRGRAWERAIAGDLGTVPLEDQVAALEALGREVPEADVARAGITGWSFGGYLAALAVMRRPDRFQAAVAGAPVTEWEQYDTYYTERYLGLPGERPEAYARSGLLAWAPRLERPLLLLHGTADDNVFLSHSLALADALFRAGRPFELVPIAGATHSVPEPIAAERRWEWTAAFFRRALGAVRPGPPPAPAP</sequence>
<feature type="domain" description="Dipeptidylpeptidase IV N-terminal" evidence="3">
    <location>
        <begin position="136"/>
        <end position="452"/>
    </location>
</feature>
<dbReference type="STRING" id="290397.Adeh_1335"/>
<proteinExistence type="predicted"/>